<evidence type="ECO:0000313" key="8">
    <source>
        <dbReference type="Proteomes" id="UP000663852"/>
    </source>
</evidence>
<keyword evidence="5 6" id="KW-0472">Membrane</keyword>
<organism evidence="7 8">
    <name type="scientific">Adineta ricciae</name>
    <name type="common">Rotifer</name>
    <dbReference type="NCBI Taxonomy" id="249248"/>
    <lineage>
        <taxon>Eukaryota</taxon>
        <taxon>Metazoa</taxon>
        <taxon>Spiralia</taxon>
        <taxon>Gnathifera</taxon>
        <taxon>Rotifera</taxon>
        <taxon>Eurotatoria</taxon>
        <taxon>Bdelloidea</taxon>
        <taxon>Adinetida</taxon>
        <taxon>Adinetidae</taxon>
        <taxon>Adineta</taxon>
    </lineage>
</organism>
<comment type="caution">
    <text evidence="7">The sequence shown here is derived from an EMBL/GenBank/DDBJ whole genome shotgun (WGS) entry which is preliminary data.</text>
</comment>
<dbReference type="Pfam" id="PF04505">
    <property type="entry name" value="CD225"/>
    <property type="match status" value="1"/>
</dbReference>
<evidence type="ECO:0000256" key="4">
    <source>
        <dbReference type="ARBA" id="ARBA00022989"/>
    </source>
</evidence>
<dbReference type="OrthoDB" id="9989762at2759"/>
<dbReference type="EMBL" id="CAJNOJ010000082">
    <property type="protein sequence ID" value="CAF1062177.1"/>
    <property type="molecule type" value="Genomic_DNA"/>
</dbReference>
<gene>
    <name evidence="7" type="ORF">EDS130_LOCUS17975</name>
</gene>
<sequence>MKILMQTAEYIDNMCNISLSDVCRHIDQVNKLKNRSEYRMFGSRAFTSTQTGHRCTSSAKFTSTRQAENDIADRYRLDEVEDETHPKRSLACALISTLCCPLLGILAIYYATRAVQAHNQGFYAEATTFYKKSIRWSLITFIIGLVLGSIVAFGFFVKAVLAV</sequence>
<evidence type="ECO:0000256" key="1">
    <source>
        <dbReference type="ARBA" id="ARBA00004370"/>
    </source>
</evidence>
<feature type="transmembrane region" description="Helical" evidence="6">
    <location>
        <begin position="138"/>
        <end position="161"/>
    </location>
</feature>
<evidence type="ECO:0000256" key="6">
    <source>
        <dbReference type="SAM" id="Phobius"/>
    </source>
</evidence>
<keyword evidence="3 6" id="KW-0812">Transmembrane</keyword>
<accession>A0A814L7V7</accession>
<dbReference type="Proteomes" id="UP000663852">
    <property type="component" value="Unassembled WGS sequence"/>
</dbReference>
<comment type="similarity">
    <text evidence="2">Belongs to the CD225/Dispanin family.</text>
</comment>
<evidence type="ECO:0000313" key="7">
    <source>
        <dbReference type="EMBL" id="CAF1062177.1"/>
    </source>
</evidence>
<protein>
    <submittedName>
        <fullName evidence="7">Uncharacterized protein</fullName>
    </submittedName>
</protein>
<dbReference type="GO" id="GO:0016020">
    <property type="term" value="C:membrane"/>
    <property type="evidence" value="ECO:0007669"/>
    <property type="project" value="UniProtKB-SubCell"/>
</dbReference>
<proteinExistence type="inferred from homology"/>
<keyword evidence="4 6" id="KW-1133">Transmembrane helix</keyword>
<comment type="subcellular location">
    <subcellularLocation>
        <location evidence="1">Membrane</location>
    </subcellularLocation>
</comment>
<reference evidence="7" key="1">
    <citation type="submission" date="2021-02" db="EMBL/GenBank/DDBJ databases">
        <authorList>
            <person name="Nowell W R."/>
        </authorList>
    </citation>
    <scope>NUCLEOTIDE SEQUENCE</scope>
</reference>
<name>A0A814L7V7_ADIRI</name>
<dbReference type="InterPro" id="IPR007593">
    <property type="entry name" value="CD225/Dispanin_fam"/>
</dbReference>
<feature type="transmembrane region" description="Helical" evidence="6">
    <location>
        <begin position="90"/>
        <end position="111"/>
    </location>
</feature>
<evidence type="ECO:0000256" key="2">
    <source>
        <dbReference type="ARBA" id="ARBA00006843"/>
    </source>
</evidence>
<evidence type="ECO:0000256" key="3">
    <source>
        <dbReference type="ARBA" id="ARBA00022692"/>
    </source>
</evidence>
<dbReference type="AlphaFoldDB" id="A0A814L7V7"/>
<evidence type="ECO:0000256" key="5">
    <source>
        <dbReference type="ARBA" id="ARBA00023136"/>
    </source>
</evidence>